<dbReference type="CDD" id="cd16474">
    <property type="entry name" value="RING-H2_RNF111-like"/>
    <property type="match status" value="1"/>
</dbReference>
<feature type="non-terminal residue" evidence="6">
    <location>
        <position position="1"/>
    </location>
</feature>
<dbReference type="PANTHER" id="PTHR45931">
    <property type="entry name" value="SI:CH211-59O9.10"/>
    <property type="match status" value="1"/>
</dbReference>
<evidence type="ECO:0000256" key="3">
    <source>
        <dbReference type="ARBA" id="ARBA00022833"/>
    </source>
</evidence>
<dbReference type="GO" id="GO:0008270">
    <property type="term" value="F:zinc ion binding"/>
    <property type="evidence" value="ECO:0007669"/>
    <property type="project" value="UniProtKB-KW"/>
</dbReference>
<keyword evidence="3" id="KW-0862">Zinc</keyword>
<dbReference type="SMART" id="SM00184">
    <property type="entry name" value="RING"/>
    <property type="match status" value="1"/>
</dbReference>
<dbReference type="Pfam" id="PF13639">
    <property type="entry name" value="zf-RING_2"/>
    <property type="match status" value="1"/>
</dbReference>
<evidence type="ECO:0000256" key="2">
    <source>
        <dbReference type="ARBA" id="ARBA00022771"/>
    </source>
</evidence>
<evidence type="ECO:0000259" key="5">
    <source>
        <dbReference type="PROSITE" id="PS50089"/>
    </source>
</evidence>
<dbReference type="InterPro" id="IPR051834">
    <property type="entry name" value="RING_finger_E3_ligase"/>
</dbReference>
<gene>
    <name evidence="6" type="ORF">SARC_13057</name>
</gene>
<accession>A0A0L0FCC5</accession>
<dbReference type="AlphaFoldDB" id="A0A0L0FCC5"/>
<dbReference type="GO" id="GO:0061630">
    <property type="term" value="F:ubiquitin protein ligase activity"/>
    <property type="evidence" value="ECO:0007669"/>
    <property type="project" value="TreeGrafter"/>
</dbReference>
<dbReference type="SUPFAM" id="SSF57850">
    <property type="entry name" value="RING/U-box"/>
    <property type="match status" value="1"/>
</dbReference>
<dbReference type="InterPro" id="IPR013083">
    <property type="entry name" value="Znf_RING/FYVE/PHD"/>
</dbReference>
<dbReference type="Gene3D" id="3.30.40.10">
    <property type="entry name" value="Zinc/RING finger domain, C3HC4 (zinc finger)"/>
    <property type="match status" value="1"/>
</dbReference>
<dbReference type="GeneID" id="25913561"/>
<dbReference type="InterPro" id="IPR001841">
    <property type="entry name" value="Znf_RING"/>
</dbReference>
<dbReference type="EMBL" id="KQ244451">
    <property type="protein sequence ID" value="KNC74394.1"/>
    <property type="molecule type" value="Genomic_DNA"/>
</dbReference>
<evidence type="ECO:0000313" key="6">
    <source>
        <dbReference type="EMBL" id="KNC74394.1"/>
    </source>
</evidence>
<protein>
    <recommendedName>
        <fullName evidence="5">RING-type domain-containing protein</fullName>
    </recommendedName>
</protein>
<dbReference type="GO" id="GO:0005634">
    <property type="term" value="C:nucleus"/>
    <property type="evidence" value="ECO:0007669"/>
    <property type="project" value="TreeGrafter"/>
</dbReference>
<proteinExistence type="predicted"/>
<evidence type="ECO:0000256" key="4">
    <source>
        <dbReference type="PROSITE-ProRule" id="PRU00175"/>
    </source>
</evidence>
<dbReference type="Proteomes" id="UP000054560">
    <property type="component" value="Unassembled WGS sequence"/>
</dbReference>
<dbReference type="STRING" id="667725.A0A0L0FCC5"/>
<dbReference type="RefSeq" id="XP_014148296.1">
    <property type="nucleotide sequence ID" value="XM_014292821.1"/>
</dbReference>
<keyword evidence="2 4" id="KW-0863">Zinc-finger</keyword>
<keyword evidence="7" id="KW-1185">Reference proteome</keyword>
<name>A0A0L0FCC5_9EUKA</name>
<dbReference type="OrthoDB" id="9984778at2759"/>
<feature type="domain" description="RING-type" evidence="5">
    <location>
        <begin position="77"/>
        <end position="118"/>
    </location>
</feature>
<keyword evidence="1" id="KW-0479">Metal-binding</keyword>
<dbReference type="PROSITE" id="PS50089">
    <property type="entry name" value="ZF_RING_2"/>
    <property type="match status" value="1"/>
</dbReference>
<evidence type="ECO:0000256" key="1">
    <source>
        <dbReference type="ARBA" id="ARBA00022723"/>
    </source>
</evidence>
<evidence type="ECO:0000313" key="7">
    <source>
        <dbReference type="Proteomes" id="UP000054560"/>
    </source>
</evidence>
<dbReference type="PANTHER" id="PTHR45931:SF3">
    <property type="entry name" value="RING ZINC FINGER-CONTAINING PROTEIN"/>
    <property type="match status" value="1"/>
</dbReference>
<organism evidence="6 7">
    <name type="scientific">Sphaeroforma arctica JP610</name>
    <dbReference type="NCBI Taxonomy" id="667725"/>
    <lineage>
        <taxon>Eukaryota</taxon>
        <taxon>Ichthyosporea</taxon>
        <taxon>Ichthyophonida</taxon>
        <taxon>Sphaeroforma</taxon>
    </lineage>
</organism>
<sequence length="122" mass="13941">RLVFVPRGQNGQRVTQVPVVSHFNPSDVIDNMNYEELMQRFPPQVGRAANRWLIHALPTETLSKAAIAKLEEGSQNCCICLEDFKAGEKMKRLPCLHTYHDHCIDEWLSRRGTCPVCKHALE</sequence>
<reference evidence="6 7" key="1">
    <citation type="submission" date="2011-02" db="EMBL/GenBank/DDBJ databases">
        <title>The Genome Sequence of Sphaeroforma arctica JP610.</title>
        <authorList>
            <consortium name="The Broad Institute Genome Sequencing Platform"/>
            <person name="Russ C."/>
            <person name="Cuomo C."/>
            <person name="Young S.K."/>
            <person name="Zeng Q."/>
            <person name="Gargeya S."/>
            <person name="Alvarado L."/>
            <person name="Berlin A."/>
            <person name="Chapman S.B."/>
            <person name="Chen Z."/>
            <person name="Freedman E."/>
            <person name="Gellesch M."/>
            <person name="Goldberg J."/>
            <person name="Griggs A."/>
            <person name="Gujja S."/>
            <person name="Heilman E."/>
            <person name="Heiman D."/>
            <person name="Howarth C."/>
            <person name="Mehta T."/>
            <person name="Neiman D."/>
            <person name="Pearson M."/>
            <person name="Roberts A."/>
            <person name="Saif S."/>
            <person name="Shea T."/>
            <person name="Shenoy N."/>
            <person name="Sisk P."/>
            <person name="Stolte C."/>
            <person name="Sykes S."/>
            <person name="White J."/>
            <person name="Yandava C."/>
            <person name="Burger G."/>
            <person name="Gray M.W."/>
            <person name="Holland P.W.H."/>
            <person name="King N."/>
            <person name="Lang F.B.F."/>
            <person name="Roger A.J."/>
            <person name="Ruiz-Trillo I."/>
            <person name="Haas B."/>
            <person name="Nusbaum C."/>
            <person name="Birren B."/>
        </authorList>
    </citation>
    <scope>NUCLEOTIDE SEQUENCE [LARGE SCALE GENOMIC DNA]</scope>
    <source>
        <strain evidence="6 7">JP610</strain>
    </source>
</reference>
<dbReference type="GO" id="GO:0006511">
    <property type="term" value="P:ubiquitin-dependent protein catabolic process"/>
    <property type="evidence" value="ECO:0007669"/>
    <property type="project" value="TreeGrafter"/>
</dbReference>
<dbReference type="eggNOG" id="KOG4628">
    <property type="taxonomic scope" value="Eukaryota"/>
</dbReference>